<keyword evidence="2" id="KW-0804">Transcription</keyword>
<accession>A0ABM3U0B2</accession>
<dbReference type="GeneID" id="103020416"/>
<evidence type="ECO:0000313" key="1">
    <source>
        <dbReference type="Proteomes" id="UP001652580"/>
    </source>
</evidence>
<organism evidence="1 2">
    <name type="scientific">Balaenoptera acutorostrata</name>
    <name type="common">Common minke whale</name>
    <name type="synonym">Balaena rostrata</name>
    <dbReference type="NCBI Taxonomy" id="9767"/>
    <lineage>
        <taxon>Eukaryota</taxon>
        <taxon>Metazoa</taxon>
        <taxon>Chordata</taxon>
        <taxon>Craniata</taxon>
        <taxon>Vertebrata</taxon>
        <taxon>Euteleostomi</taxon>
        <taxon>Mammalia</taxon>
        <taxon>Eutheria</taxon>
        <taxon>Laurasiatheria</taxon>
        <taxon>Artiodactyla</taxon>
        <taxon>Whippomorpha</taxon>
        <taxon>Cetacea</taxon>
        <taxon>Mysticeti</taxon>
        <taxon>Balaenopteridae</taxon>
        <taxon>Balaenoptera</taxon>
    </lineage>
</organism>
<evidence type="ECO:0000313" key="2">
    <source>
        <dbReference type="RefSeq" id="XP_057407786.1"/>
    </source>
</evidence>
<proteinExistence type="predicted"/>
<gene>
    <name evidence="2" type="primary">POLR2D</name>
</gene>
<keyword evidence="2" id="KW-0240">DNA-directed RNA polymerase</keyword>
<reference evidence="2" key="1">
    <citation type="submission" date="2025-08" db="UniProtKB">
        <authorList>
            <consortium name="RefSeq"/>
        </authorList>
    </citation>
    <scope>IDENTIFICATION</scope>
</reference>
<dbReference type="RefSeq" id="XP_057407786.1">
    <property type="nucleotide sequence ID" value="XM_057551803.1"/>
</dbReference>
<name>A0ABM3U0B2_BALAC</name>
<protein>
    <submittedName>
        <fullName evidence="2">DNA-directed RNA polymerase II subunit RPB4 isoform X2</fullName>
    </submittedName>
</protein>
<sequence>MAAAGSDPRAGDVEEDASQLIFPKAWRGGLKTRSCSRFSMTSRPSAAFSTDLQAPLLLGGPRHTPARRRWPSIQGCRARKVRCTRHLGSLWTERPSAWSWFRLLFPARLWDAADPRNLGEA</sequence>
<dbReference type="Proteomes" id="UP001652580">
    <property type="component" value="Chromosome 8"/>
</dbReference>
<dbReference type="GO" id="GO:0000428">
    <property type="term" value="C:DNA-directed RNA polymerase complex"/>
    <property type="evidence" value="ECO:0007669"/>
    <property type="project" value="UniProtKB-KW"/>
</dbReference>
<keyword evidence="1" id="KW-1185">Reference proteome</keyword>